<comment type="caution">
    <text evidence="6">The sequence shown here is derived from an EMBL/GenBank/DDBJ whole genome shotgun (WGS) entry which is preliminary data.</text>
</comment>
<protein>
    <submittedName>
        <fullName evidence="6">Oxidoreductase</fullName>
    </submittedName>
</protein>
<keyword evidence="2" id="KW-0521">NADP</keyword>
<dbReference type="Pfam" id="PF00106">
    <property type="entry name" value="adh_short"/>
    <property type="match status" value="1"/>
</dbReference>
<dbReference type="CDD" id="cd05374">
    <property type="entry name" value="17beta-HSD-like_SDR_c"/>
    <property type="match status" value="1"/>
</dbReference>
<evidence type="ECO:0000256" key="2">
    <source>
        <dbReference type="ARBA" id="ARBA00022857"/>
    </source>
</evidence>
<dbReference type="Gene3D" id="3.40.50.720">
    <property type="entry name" value="NAD(P)-binding Rossmann-like Domain"/>
    <property type="match status" value="1"/>
</dbReference>
<dbReference type="EMBL" id="DMNG01000070">
    <property type="protein sequence ID" value="HAN23761.1"/>
    <property type="molecule type" value="Genomic_DNA"/>
</dbReference>
<dbReference type="SMART" id="SM00822">
    <property type="entry name" value="PKS_KR"/>
    <property type="match status" value="1"/>
</dbReference>
<sequence length="297" mass="30937">MSNSEVSPAAVAVVTGANSGIGRATALHLAEHGYAVYGTVRSIDRAGKLLAEAETRGLTIELAELDIASGESVRKGFEDILDRAGRIDHLINNAGVGGNGAVEETSAKRYLDVMNIDLCGATRCIQAALPGMRARGSGTIVNITSVAGRLAAVAQAPYVAAKWALEGVSEQLALEVAGFGVRVAIVEPGITQSSIFGKNVDMPNETGAYGPANERMLQMYAAGAANATPAVEVGEVIRHAIETNDPKLRYQVSWGGAEMVAGRAAMSDEDWVMLGTIESLDEYVAAFNDAFGVDIGL</sequence>
<name>A0A3C1KAR0_9MICO</name>
<evidence type="ECO:0000256" key="1">
    <source>
        <dbReference type="ARBA" id="ARBA00006484"/>
    </source>
</evidence>
<reference evidence="6 7" key="1">
    <citation type="journal article" date="2018" name="Nat. Biotechnol.">
        <title>A standardized bacterial taxonomy based on genome phylogeny substantially revises the tree of life.</title>
        <authorList>
            <person name="Parks D.H."/>
            <person name="Chuvochina M."/>
            <person name="Waite D.W."/>
            <person name="Rinke C."/>
            <person name="Skarshewski A."/>
            <person name="Chaumeil P.A."/>
            <person name="Hugenholtz P."/>
        </authorList>
    </citation>
    <scope>NUCLEOTIDE SEQUENCE [LARGE SCALE GENOMIC DNA]</scope>
    <source>
        <strain evidence="6">UBA9152</strain>
    </source>
</reference>
<organism evidence="6 7">
    <name type="scientific">Microbacterium ginsengisoli</name>
    <dbReference type="NCBI Taxonomy" id="400772"/>
    <lineage>
        <taxon>Bacteria</taxon>
        <taxon>Bacillati</taxon>
        <taxon>Actinomycetota</taxon>
        <taxon>Actinomycetes</taxon>
        <taxon>Micrococcales</taxon>
        <taxon>Microbacteriaceae</taxon>
        <taxon>Microbacterium</taxon>
    </lineage>
</organism>
<dbReference type="GO" id="GO:0016491">
    <property type="term" value="F:oxidoreductase activity"/>
    <property type="evidence" value="ECO:0007669"/>
    <property type="project" value="UniProtKB-KW"/>
</dbReference>
<dbReference type="SUPFAM" id="SSF51735">
    <property type="entry name" value="NAD(P)-binding Rossmann-fold domains"/>
    <property type="match status" value="1"/>
</dbReference>
<evidence type="ECO:0000256" key="3">
    <source>
        <dbReference type="ARBA" id="ARBA00023002"/>
    </source>
</evidence>
<evidence type="ECO:0000313" key="6">
    <source>
        <dbReference type="EMBL" id="HAN23761.1"/>
    </source>
</evidence>
<keyword evidence="3" id="KW-0560">Oxidoreductase</keyword>
<dbReference type="InterPro" id="IPR020904">
    <property type="entry name" value="Sc_DH/Rdtase_CS"/>
</dbReference>
<dbReference type="Proteomes" id="UP000257479">
    <property type="component" value="Unassembled WGS sequence"/>
</dbReference>
<proteinExistence type="inferred from homology"/>
<evidence type="ECO:0000313" key="7">
    <source>
        <dbReference type="Proteomes" id="UP000257479"/>
    </source>
</evidence>
<feature type="domain" description="Ketoreductase" evidence="5">
    <location>
        <begin position="10"/>
        <end position="193"/>
    </location>
</feature>
<gene>
    <name evidence="6" type="ORF">DCP95_04215</name>
</gene>
<dbReference type="PRINTS" id="PR00080">
    <property type="entry name" value="SDRFAMILY"/>
</dbReference>
<dbReference type="InterPro" id="IPR002347">
    <property type="entry name" value="SDR_fam"/>
</dbReference>
<dbReference type="PANTHER" id="PTHR43391">
    <property type="entry name" value="RETINOL DEHYDROGENASE-RELATED"/>
    <property type="match status" value="1"/>
</dbReference>
<dbReference type="InterPro" id="IPR057326">
    <property type="entry name" value="KR_dom"/>
</dbReference>
<dbReference type="PRINTS" id="PR00081">
    <property type="entry name" value="GDHRDH"/>
</dbReference>
<dbReference type="AlphaFoldDB" id="A0A3C1KAR0"/>
<dbReference type="InterPro" id="IPR036291">
    <property type="entry name" value="NAD(P)-bd_dom_sf"/>
</dbReference>
<evidence type="ECO:0000259" key="5">
    <source>
        <dbReference type="SMART" id="SM00822"/>
    </source>
</evidence>
<dbReference type="PROSITE" id="PS00061">
    <property type="entry name" value="ADH_SHORT"/>
    <property type="match status" value="1"/>
</dbReference>
<accession>A0A3C1KAR0</accession>
<evidence type="ECO:0000256" key="4">
    <source>
        <dbReference type="RuleBase" id="RU000363"/>
    </source>
</evidence>
<comment type="similarity">
    <text evidence="1 4">Belongs to the short-chain dehydrogenases/reductases (SDR) family.</text>
</comment>
<dbReference type="PANTHER" id="PTHR43391:SF14">
    <property type="entry name" value="DEHYDROGENASE_REDUCTASE SDR FAMILY PROTEIN 7-LIKE"/>
    <property type="match status" value="1"/>
</dbReference>